<evidence type="ECO:0000256" key="1">
    <source>
        <dbReference type="ARBA" id="ARBA00010062"/>
    </source>
</evidence>
<dbReference type="PROSITE" id="PS51257">
    <property type="entry name" value="PROKAR_LIPOPROTEIN"/>
    <property type="match status" value="1"/>
</dbReference>
<dbReference type="OrthoDB" id="26870at2"/>
<feature type="domain" description="Leucine-binding protein" evidence="4">
    <location>
        <begin position="44"/>
        <end position="386"/>
    </location>
</feature>
<comment type="similarity">
    <text evidence="1">Belongs to the leucine-binding protein family.</text>
</comment>
<dbReference type="SUPFAM" id="SSF53822">
    <property type="entry name" value="Periplasmic binding protein-like I"/>
    <property type="match status" value="1"/>
</dbReference>
<organism evidence="5 6">
    <name type="scientific">Micromonospora mirobrigensis</name>
    <dbReference type="NCBI Taxonomy" id="262898"/>
    <lineage>
        <taxon>Bacteria</taxon>
        <taxon>Bacillati</taxon>
        <taxon>Actinomycetota</taxon>
        <taxon>Actinomycetes</taxon>
        <taxon>Micromonosporales</taxon>
        <taxon>Micromonosporaceae</taxon>
        <taxon>Micromonospora</taxon>
    </lineage>
</organism>
<dbReference type="RefSeq" id="WP_091609325.1">
    <property type="nucleotide sequence ID" value="NZ_FMCX01000004.1"/>
</dbReference>
<evidence type="ECO:0000313" key="6">
    <source>
        <dbReference type="Proteomes" id="UP000199504"/>
    </source>
</evidence>
<dbReference type="Pfam" id="PF13458">
    <property type="entry name" value="Peripla_BP_6"/>
    <property type="match status" value="1"/>
</dbReference>
<dbReference type="InterPro" id="IPR028081">
    <property type="entry name" value="Leu-bd"/>
</dbReference>
<name>A0A1C4YL68_9ACTN</name>
<dbReference type="CDD" id="cd06343">
    <property type="entry name" value="PBP1_ABC_ligand_binding-like"/>
    <property type="match status" value="1"/>
</dbReference>
<accession>A0A1C4YL68</accession>
<evidence type="ECO:0000259" key="4">
    <source>
        <dbReference type="Pfam" id="PF13458"/>
    </source>
</evidence>
<dbReference type="PANTHER" id="PTHR47235:SF1">
    <property type="entry name" value="BLR6548 PROTEIN"/>
    <property type="match status" value="1"/>
</dbReference>
<dbReference type="EMBL" id="FMCX01000004">
    <property type="protein sequence ID" value="SCF21418.1"/>
    <property type="molecule type" value="Genomic_DNA"/>
</dbReference>
<sequence length="424" mass="45315">MPPITRRALAAATTSLLLLIGASACANDEQQATENVPGVTDTEVLIGTHQPLTGPAAPGYSRISAATRAYFEHVNSKGGVNGRKIVYKVMDDGYNPANTDNVVRKLVLQDKVFALLGGLGTPTHTNVLEFVKTQKVPDLFVSSGSRNWNQPDTYPTTFGWQPDYTVEGKILATFVKQEFPGRKVCHFGQNDDFGRDSLVGVEKILGPVAAKQTYTTTNQQVGPAIGALKAAGCQVVVSATIPGFTALAMGQAAAQGFKAQWVVSNVGADYTTLAKQLGDKKVILEGLLADNYLPMAGDADNPWIQEFTRIHQRYNAANPIDGNAVYGYSMAYTFVQALLAAGKDLTREKLVRAVEKGGFTGPGLTPFRYADGVHAGYSGVRMTRVANGVQDYFGPTWTTDDADGEVKEFTEAPSTPPADAIPTT</sequence>
<keyword evidence="6" id="KW-1185">Reference proteome</keyword>
<reference evidence="6" key="1">
    <citation type="submission" date="2016-06" db="EMBL/GenBank/DDBJ databases">
        <authorList>
            <person name="Varghese N."/>
            <person name="Submissions Spin"/>
        </authorList>
    </citation>
    <scope>NUCLEOTIDE SEQUENCE [LARGE SCALE GENOMIC DNA]</scope>
    <source>
        <strain evidence="6">DSM 44830</strain>
    </source>
</reference>
<keyword evidence="2 3" id="KW-0732">Signal</keyword>
<gene>
    <name evidence="5" type="ORF">GA0070564_104171</name>
</gene>
<evidence type="ECO:0000256" key="2">
    <source>
        <dbReference type="ARBA" id="ARBA00022729"/>
    </source>
</evidence>
<dbReference type="Gene3D" id="3.40.50.2300">
    <property type="match status" value="2"/>
</dbReference>
<dbReference type="PANTHER" id="PTHR47235">
    <property type="entry name" value="BLR6548 PROTEIN"/>
    <property type="match status" value="1"/>
</dbReference>
<dbReference type="STRING" id="262898.GA0070564_104171"/>
<feature type="chain" id="PRO_5008709322" evidence="3">
    <location>
        <begin position="27"/>
        <end position="424"/>
    </location>
</feature>
<dbReference type="Proteomes" id="UP000199504">
    <property type="component" value="Unassembled WGS sequence"/>
</dbReference>
<proteinExistence type="inferred from homology"/>
<feature type="signal peptide" evidence="3">
    <location>
        <begin position="1"/>
        <end position="26"/>
    </location>
</feature>
<evidence type="ECO:0000256" key="3">
    <source>
        <dbReference type="SAM" id="SignalP"/>
    </source>
</evidence>
<protein>
    <submittedName>
        <fullName evidence="5">Amino acid/amide ABC transporter substrate-binding protein, HAAT family (TC 3.A.1.4.-)</fullName>
    </submittedName>
</protein>
<dbReference type="InterPro" id="IPR028082">
    <property type="entry name" value="Peripla_BP_I"/>
</dbReference>
<dbReference type="AlphaFoldDB" id="A0A1C4YL68"/>
<evidence type="ECO:0000313" key="5">
    <source>
        <dbReference type="EMBL" id="SCF21418.1"/>
    </source>
</evidence>